<evidence type="ECO:0000313" key="2">
    <source>
        <dbReference type="Proteomes" id="UP001162480"/>
    </source>
</evidence>
<evidence type="ECO:0000313" key="1">
    <source>
        <dbReference type="EMBL" id="CAI9734981.1"/>
    </source>
</evidence>
<dbReference type="AlphaFoldDB" id="A0AA36BK84"/>
<keyword evidence="2" id="KW-1185">Reference proteome</keyword>
<organism evidence="1 2">
    <name type="scientific">Octopus vulgaris</name>
    <name type="common">Common octopus</name>
    <dbReference type="NCBI Taxonomy" id="6645"/>
    <lineage>
        <taxon>Eukaryota</taxon>
        <taxon>Metazoa</taxon>
        <taxon>Spiralia</taxon>
        <taxon>Lophotrochozoa</taxon>
        <taxon>Mollusca</taxon>
        <taxon>Cephalopoda</taxon>
        <taxon>Coleoidea</taxon>
        <taxon>Octopodiformes</taxon>
        <taxon>Octopoda</taxon>
        <taxon>Incirrata</taxon>
        <taxon>Octopodidae</taxon>
        <taxon>Octopus</taxon>
    </lineage>
</organism>
<proteinExistence type="predicted"/>
<dbReference type="EMBL" id="OX597830">
    <property type="protein sequence ID" value="CAI9734981.1"/>
    <property type="molecule type" value="Genomic_DNA"/>
</dbReference>
<sequence>MDMNSSKSPTIKRFTPYDIIRCNKQQSLTEGGYNQIVHMNKCLSSYCYNKNDSTASTGIPLQLPESTEVMKKS</sequence>
<protein>
    <submittedName>
        <fullName evidence="1">Uncharacterized protein</fullName>
    </submittedName>
</protein>
<name>A0AA36BK84_OCTVU</name>
<accession>A0AA36BK84</accession>
<gene>
    <name evidence="1" type="ORF">OCTVUL_1B017697</name>
</gene>
<dbReference type="Proteomes" id="UP001162480">
    <property type="component" value="Chromosome 17"/>
</dbReference>
<reference evidence="1" key="1">
    <citation type="submission" date="2023-08" db="EMBL/GenBank/DDBJ databases">
        <authorList>
            <person name="Alioto T."/>
            <person name="Alioto T."/>
            <person name="Gomez Garrido J."/>
        </authorList>
    </citation>
    <scope>NUCLEOTIDE SEQUENCE</scope>
</reference>